<comment type="caution">
    <text evidence="1">The sequence shown here is derived from an EMBL/GenBank/DDBJ whole genome shotgun (WGS) entry which is preliminary data.</text>
</comment>
<dbReference type="EMBL" id="CAJOBE010036998">
    <property type="protein sequence ID" value="CAF4313011.1"/>
    <property type="molecule type" value="Genomic_DNA"/>
</dbReference>
<sequence length="107" mass="12459">KINSTSIQQTQTFQTICKINKITNLIIKEIATQECILLFIKLCPRLEQLTIQIPLDILISIITNLFMRFEAYNKHLSVICFLNVNIALERMVRPYLPIELILVNDIE</sequence>
<evidence type="ECO:0000313" key="2">
    <source>
        <dbReference type="EMBL" id="CAF4313011.1"/>
    </source>
</evidence>
<feature type="non-terminal residue" evidence="1">
    <location>
        <position position="1"/>
    </location>
</feature>
<dbReference type="AlphaFoldDB" id="A0A815YHN5"/>
<organism evidence="1 3">
    <name type="scientific">Rotaria sordida</name>
    <dbReference type="NCBI Taxonomy" id="392033"/>
    <lineage>
        <taxon>Eukaryota</taxon>
        <taxon>Metazoa</taxon>
        <taxon>Spiralia</taxon>
        <taxon>Gnathifera</taxon>
        <taxon>Rotifera</taxon>
        <taxon>Eurotatoria</taxon>
        <taxon>Bdelloidea</taxon>
        <taxon>Philodinida</taxon>
        <taxon>Philodinidae</taxon>
        <taxon>Rotaria</taxon>
    </lineage>
</organism>
<accession>A0A815YHN5</accession>
<proteinExistence type="predicted"/>
<name>A0A815YHN5_9BILA</name>
<protein>
    <submittedName>
        <fullName evidence="1">Uncharacterized protein</fullName>
    </submittedName>
</protein>
<evidence type="ECO:0000313" key="3">
    <source>
        <dbReference type="Proteomes" id="UP000663889"/>
    </source>
</evidence>
<gene>
    <name evidence="2" type="ORF">FNK824_LOCUS41064</name>
    <name evidence="1" type="ORF">SEV965_LOCUS39544</name>
</gene>
<reference evidence="1" key="1">
    <citation type="submission" date="2021-02" db="EMBL/GenBank/DDBJ databases">
        <authorList>
            <person name="Nowell W R."/>
        </authorList>
    </citation>
    <scope>NUCLEOTIDE SEQUENCE</scope>
</reference>
<dbReference type="EMBL" id="CAJNOU010014843">
    <property type="protein sequence ID" value="CAF1570194.1"/>
    <property type="molecule type" value="Genomic_DNA"/>
</dbReference>
<dbReference type="Proteomes" id="UP000663874">
    <property type="component" value="Unassembled WGS sequence"/>
</dbReference>
<evidence type="ECO:0000313" key="1">
    <source>
        <dbReference type="EMBL" id="CAF1570194.1"/>
    </source>
</evidence>
<dbReference type="Proteomes" id="UP000663889">
    <property type="component" value="Unassembled WGS sequence"/>
</dbReference>